<evidence type="ECO:0000313" key="3">
    <source>
        <dbReference type="Proteomes" id="UP001501508"/>
    </source>
</evidence>
<comment type="caution">
    <text evidence="2">The sequence shown here is derived from an EMBL/GenBank/DDBJ whole genome shotgun (WGS) entry which is preliminary data.</text>
</comment>
<dbReference type="EMBL" id="BAABEY010000028">
    <property type="protein sequence ID" value="GAA4442858.1"/>
    <property type="molecule type" value="Genomic_DNA"/>
</dbReference>
<evidence type="ECO:0000256" key="1">
    <source>
        <dbReference type="PROSITE-ProRule" id="PRU00339"/>
    </source>
</evidence>
<dbReference type="Proteomes" id="UP001501508">
    <property type="component" value="Unassembled WGS sequence"/>
</dbReference>
<evidence type="ECO:0008006" key="4">
    <source>
        <dbReference type="Google" id="ProtNLM"/>
    </source>
</evidence>
<dbReference type="PROSITE" id="PS50005">
    <property type="entry name" value="TPR"/>
    <property type="match status" value="1"/>
</dbReference>
<accession>A0ABP8M2H9</accession>
<sequence length="234" mass="26481">MSNAQAQFVSNSQPAAEVSHEKRIISLSERKVLPLFGELRKSSDQIKEEIGFLNDCDANFGSRKEASQFFAARGWEYLQEGQLDTASYRFNLAFLLNEKNVDAYWGLGVVCFQREDFQSAARMLKKGVEIDPQNVPLLVDLSSISIKLYEEAPDSVKIEDVHRLLTQAAALDTAYAQTYFNLAVAEYYRGNYNEAWESIHKGRALNFSLVNLQFIEQLSDKAPDPKGFFKNTAN</sequence>
<dbReference type="InterPro" id="IPR019734">
    <property type="entry name" value="TPR_rpt"/>
</dbReference>
<proteinExistence type="predicted"/>
<dbReference type="InterPro" id="IPR011990">
    <property type="entry name" value="TPR-like_helical_dom_sf"/>
</dbReference>
<gene>
    <name evidence="2" type="ORF">GCM10023091_30370</name>
</gene>
<protein>
    <recommendedName>
        <fullName evidence="4">Tetratricopeptide repeat protein</fullName>
    </recommendedName>
</protein>
<evidence type="ECO:0000313" key="2">
    <source>
        <dbReference type="EMBL" id="GAA4442858.1"/>
    </source>
</evidence>
<dbReference type="SMART" id="SM00028">
    <property type="entry name" value="TPR"/>
    <property type="match status" value="3"/>
</dbReference>
<keyword evidence="3" id="KW-1185">Reference proteome</keyword>
<dbReference type="SUPFAM" id="SSF48452">
    <property type="entry name" value="TPR-like"/>
    <property type="match status" value="1"/>
</dbReference>
<keyword evidence="1" id="KW-0802">TPR repeat</keyword>
<reference evidence="3" key="1">
    <citation type="journal article" date="2019" name="Int. J. Syst. Evol. Microbiol.">
        <title>The Global Catalogue of Microorganisms (GCM) 10K type strain sequencing project: providing services to taxonomists for standard genome sequencing and annotation.</title>
        <authorList>
            <consortium name="The Broad Institute Genomics Platform"/>
            <consortium name="The Broad Institute Genome Sequencing Center for Infectious Disease"/>
            <person name="Wu L."/>
            <person name="Ma J."/>
        </authorList>
    </citation>
    <scope>NUCLEOTIDE SEQUENCE [LARGE SCALE GENOMIC DNA]</scope>
    <source>
        <strain evidence="3">JCM 31920</strain>
    </source>
</reference>
<feature type="repeat" description="TPR" evidence="1">
    <location>
        <begin position="101"/>
        <end position="134"/>
    </location>
</feature>
<organism evidence="2 3">
    <name type="scientific">Ravibacter arvi</name>
    <dbReference type="NCBI Taxonomy" id="2051041"/>
    <lineage>
        <taxon>Bacteria</taxon>
        <taxon>Pseudomonadati</taxon>
        <taxon>Bacteroidota</taxon>
        <taxon>Cytophagia</taxon>
        <taxon>Cytophagales</taxon>
        <taxon>Spirosomataceae</taxon>
        <taxon>Ravibacter</taxon>
    </lineage>
</organism>
<name>A0ABP8M2H9_9BACT</name>
<dbReference type="Pfam" id="PF13181">
    <property type="entry name" value="TPR_8"/>
    <property type="match status" value="1"/>
</dbReference>
<dbReference type="Gene3D" id="1.25.40.10">
    <property type="entry name" value="Tetratricopeptide repeat domain"/>
    <property type="match status" value="1"/>
</dbReference>